<name>A0AAE1T342_9SOLA</name>
<dbReference type="Pfam" id="PF00304">
    <property type="entry name" value="Gamma-thionin"/>
    <property type="match status" value="1"/>
</dbReference>
<dbReference type="Proteomes" id="UP001291623">
    <property type="component" value="Unassembled WGS sequence"/>
</dbReference>
<dbReference type="CDD" id="cd00107">
    <property type="entry name" value="Knot1"/>
    <property type="match status" value="1"/>
</dbReference>
<dbReference type="InterPro" id="IPR003614">
    <property type="entry name" value="Knottins"/>
</dbReference>
<dbReference type="SUPFAM" id="SSF57095">
    <property type="entry name" value="Scorpion toxin-like"/>
    <property type="match status" value="1"/>
</dbReference>
<dbReference type="PROSITE" id="PS00940">
    <property type="entry name" value="GAMMA_THIONIN"/>
    <property type="match status" value="1"/>
</dbReference>
<sequence>MGPAEARSCESASQRFKGLCVKNSNCASICNTEGFPDGHCKGFRRHCFCTRHYGTKEYGRDKKDMRVTEPTLQRAMLLEGETSKGRLAIMDPDVLLLCIVVSVQKTIDLRDV</sequence>
<dbReference type="InterPro" id="IPR036574">
    <property type="entry name" value="Scorpion_toxin-like_sf"/>
</dbReference>
<organism evidence="2 3">
    <name type="scientific">Anisodus tanguticus</name>
    <dbReference type="NCBI Taxonomy" id="243964"/>
    <lineage>
        <taxon>Eukaryota</taxon>
        <taxon>Viridiplantae</taxon>
        <taxon>Streptophyta</taxon>
        <taxon>Embryophyta</taxon>
        <taxon>Tracheophyta</taxon>
        <taxon>Spermatophyta</taxon>
        <taxon>Magnoliopsida</taxon>
        <taxon>eudicotyledons</taxon>
        <taxon>Gunneridae</taxon>
        <taxon>Pentapetalae</taxon>
        <taxon>asterids</taxon>
        <taxon>lamiids</taxon>
        <taxon>Solanales</taxon>
        <taxon>Solanaceae</taxon>
        <taxon>Solanoideae</taxon>
        <taxon>Hyoscyameae</taxon>
        <taxon>Anisodus</taxon>
    </lineage>
</organism>
<dbReference type="EMBL" id="JAVYJV010000001">
    <property type="protein sequence ID" value="KAK4380600.1"/>
    <property type="molecule type" value="Genomic_DNA"/>
</dbReference>
<dbReference type="SMART" id="SM00505">
    <property type="entry name" value="Knot1"/>
    <property type="match status" value="1"/>
</dbReference>
<reference evidence="2" key="1">
    <citation type="submission" date="2023-12" db="EMBL/GenBank/DDBJ databases">
        <title>Genome assembly of Anisodus tanguticus.</title>
        <authorList>
            <person name="Wang Y.-J."/>
        </authorList>
    </citation>
    <scope>NUCLEOTIDE SEQUENCE</scope>
    <source>
        <strain evidence="2">KB-2021</strain>
        <tissue evidence="2">Leaf</tissue>
    </source>
</reference>
<dbReference type="InterPro" id="IPR008176">
    <property type="entry name" value="Defensin_plant"/>
</dbReference>
<gene>
    <name evidence="2" type="ORF">RND71_002462</name>
</gene>
<protein>
    <recommendedName>
        <fullName evidence="1">Knottins-like domain-containing protein</fullName>
    </recommendedName>
</protein>
<feature type="domain" description="Knottins-like" evidence="1">
    <location>
        <begin position="8"/>
        <end position="53"/>
    </location>
</feature>
<comment type="caution">
    <text evidence="2">The sequence shown here is derived from an EMBL/GenBank/DDBJ whole genome shotgun (WGS) entry which is preliminary data.</text>
</comment>
<accession>A0AAE1T342</accession>
<dbReference type="GO" id="GO:0006952">
    <property type="term" value="P:defense response"/>
    <property type="evidence" value="ECO:0007669"/>
    <property type="project" value="InterPro"/>
</dbReference>
<keyword evidence="3" id="KW-1185">Reference proteome</keyword>
<dbReference type="AlphaFoldDB" id="A0AAE1T342"/>
<evidence type="ECO:0000313" key="3">
    <source>
        <dbReference type="Proteomes" id="UP001291623"/>
    </source>
</evidence>
<dbReference type="PRINTS" id="PR00288">
    <property type="entry name" value="PUROTHIONIN"/>
</dbReference>
<proteinExistence type="predicted"/>
<dbReference type="Gene3D" id="3.30.30.10">
    <property type="entry name" value="Knottin, scorpion toxin-like"/>
    <property type="match status" value="1"/>
</dbReference>
<evidence type="ECO:0000259" key="1">
    <source>
        <dbReference type="SMART" id="SM00505"/>
    </source>
</evidence>
<evidence type="ECO:0000313" key="2">
    <source>
        <dbReference type="EMBL" id="KAK4380600.1"/>
    </source>
</evidence>